<feature type="transmembrane region" description="Helical" evidence="1">
    <location>
        <begin position="28"/>
        <end position="49"/>
    </location>
</feature>
<dbReference type="Proteomes" id="UP000800035">
    <property type="component" value="Unassembled WGS sequence"/>
</dbReference>
<sequence>MRGVIVRVCVCVCVCVCVAHLAGVYRGFYLVVCVVGVGGCLCIGIPFFFPLSLPGAMVGGLLCWIKVAWHRATWCGMALYGVWVVG</sequence>
<dbReference type="EMBL" id="ML976979">
    <property type="protein sequence ID" value="KAF1962104.1"/>
    <property type="molecule type" value="Genomic_DNA"/>
</dbReference>
<reference evidence="2" key="1">
    <citation type="journal article" date="2020" name="Stud. Mycol.">
        <title>101 Dothideomycetes genomes: a test case for predicting lifestyles and emergence of pathogens.</title>
        <authorList>
            <person name="Haridas S."/>
            <person name="Albert R."/>
            <person name="Binder M."/>
            <person name="Bloem J."/>
            <person name="Labutti K."/>
            <person name="Salamov A."/>
            <person name="Andreopoulos B."/>
            <person name="Baker S."/>
            <person name="Barry K."/>
            <person name="Bills G."/>
            <person name="Bluhm B."/>
            <person name="Cannon C."/>
            <person name="Castanera R."/>
            <person name="Culley D."/>
            <person name="Daum C."/>
            <person name="Ezra D."/>
            <person name="Gonzalez J."/>
            <person name="Henrissat B."/>
            <person name="Kuo A."/>
            <person name="Liang C."/>
            <person name="Lipzen A."/>
            <person name="Lutzoni F."/>
            <person name="Magnuson J."/>
            <person name="Mondo S."/>
            <person name="Nolan M."/>
            <person name="Ohm R."/>
            <person name="Pangilinan J."/>
            <person name="Park H.-J."/>
            <person name="Ramirez L."/>
            <person name="Alfaro M."/>
            <person name="Sun H."/>
            <person name="Tritt A."/>
            <person name="Yoshinaga Y."/>
            <person name="Zwiers L.-H."/>
            <person name="Turgeon B."/>
            <person name="Goodwin S."/>
            <person name="Spatafora J."/>
            <person name="Crous P."/>
            <person name="Grigoriev I."/>
        </authorList>
    </citation>
    <scope>NUCLEOTIDE SEQUENCE</scope>
    <source>
        <strain evidence="2">CBS 675.92</strain>
    </source>
</reference>
<keyword evidence="1" id="KW-0472">Membrane</keyword>
<evidence type="ECO:0000313" key="2">
    <source>
        <dbReference type="EMBL" id="KAF1962104.1"/>
    </source>
</evidence>
<protein>
    <submittedName>
        <fullName evidence="2">Uncharacterized protein</fullName>
    </submittedName>
</protein>
<organism evidence="2 3">
    <name type="scientific">Byssothecium circinans</name>
    <dbReference type="NCBI Taxonomy" id="147558"/>
    <lineage>
        <taxon>Eukaryota</taxon>
        <taxon>Fungi</taxon>
        <taxon>Dikarya</taxon>
        <taxon>Ascomycota</taxon>
        <taxon>Pezizomycotina</taxon>
        <taxon>Dothideomycetes</taxon>
        <taxon>Pleosporomycetidae</taxon>
        <taxon>Pleosporales</taxon>
        <taxon>Massarineae</taxon>
        <taxon>Massarinaceae</taxon>
        <taxon>Byssothecium</taxon>
    </lineage>
</organism>
<keyword evidence="1" id="KW-1133">Transmembrane helix</keyword>
<evidence type="ECO:0000256" key="1">
    <source>
        <dbReference type="SAM" id="Phobius"/>
    </source>
</evidence>
<feature type="transmembrane region" description="Helical" evidence="1">
    <location>
        <begin position="61"/>
        <end position="83"/>
    </location>
</feature>
<gene>
    <name evidence="2" type="ORF">CC80DRAFT_154130</name>
</gene>
<proteinExistence type="predicted"/>
<keyword evidence="3" id="KW-1185">Reference proteome</keyword>
<name>A0A6A5UBL7_9PLEO</name>
<dbReference type="AlphaFoldDB" id="A0A6A5UBL7"/>
<evidence type="ECO:0000313" key="3">
    <source>
        <dbReference type="Proteomes" id="UP000800035"/>
    </source>
</evidence>
<keyword evidence="1" id="KW-0812">Transmembrane</keyword>
<accession>A0A6A5UBL7</accession>
<feature type="transmembrane region" description="Helical" evidence="1">
    <location>
        <begin position="5"/>
        <end position="22"/>
    </location>
</feature>